<comment type="subcellular location">
    <subcellularLocation>
        <location evidence="1">Cell inner membrane</location>
        <topology evidence="1">Multi-pass membrane protein</topology>
    </subcellularLocation>
</comment>
<evidence type="ECO:0000313" key="5">
    <source>
        <dbReference type="EMBL" id="QCI80121.1"/>
    </source>
</evidence>
<feature type="domain" description="TRAP C4-dicarboxylate transport system permease DctM subunit" evidence="4">
    <location>
        <begin position="230"/>
        <end position="296"/>
    </location>
</feature>
<keyword evidence="1" id="KW-0813">Transport</keyword>
<dbReference type="GO" id="GO:0022857">
    <property type="term" value="F:transmembrane transporter activity"/>
    <property type="evidence" value="ECO:0007669"/>
    <property type="project" value="UniProtKB-UniRule"/>
</dbReference>
<gene>
    <name evidence="5" type="ORF">E6W36_13225</name>
</gene>
<feature type="transmembrane region" description="Helical" evidence="3">
    <location>
        <begin position="122"/>
        <end position="141"/>
    </location>
</feature>
<feature type="transmembrane region" description="Helical" evidence="3">
    <location>
        <begin position="237"/>
        <end position="263"/>
    </location>
</feature>
<feature type="compositionally biased region" description="Basic and acidic residues" evidence="2">
    <location>
        <begin position="59"/>
        <end position="72"/>
    </location>
</feature>
<sequence>MPQRRLACRTCSPPRWPRPAAGAAVSPVLPPRSRVRTRDRSSRTAALGIRRTRAGAGGERSRAAVSRGDEHRRGGRLRCRGESVDRRHPRPHTATGLGRRGRDAGPGRTAAARTVDRPQQTVGLGLAILALVGWLNALGALHARRDLLPAARTAVLITAIIFTILLGTSLFLTVFQSFGGLTILGRARRHAGRPAQRAPDDAGVDHRPRALPRLRTAALSCRAVGRASPAAAGAEPLALGVAIALVVQMGLIMPPNGLALAYLRQAAPGMPAASIWKGIAPYFGIQLVVLLLVLLIAPLTQWLPAAMNQ</sequence>
<dbReference type="GO" id="GO:0005886">
    <property type="term" value="C:plasma membrane"/>
    <property type="evidence" value="ECO:0007669"/>
    <property type="project" value="UniProtKB-SubCell"/>
</dbReference>
<evidence type="ECO:0000259" key="4">
    <source>
        <dbReference type="Pfam" id="PF06808"/>
    </source>
</evidence>
<keyword evidence="1" id="KW-1003">Cell membrane</keyword>
<evidence type="ECO:0000256" key="3">
    <source>
        <dbReference type="SAM" id="Phobius"/>
    </source>
</evidence>
<feature type="transmembrane region" description="Helical" evidence="3">
    <location>
        <begin position="153"/>
        <end position="175"/>
    </location>
</feature>
<proteinExistence type="predicted"/>
<keyword evidence="3" id="KW-0472">Membrane</keyword>
<feature type="transmembrane region" description="Helical" evidence="3">
    <location>
        <begin position="275"/>
        <end position="297"/>
    </location>
</feature>
<keyword evidence="6" id="KW-1185">Reference proteome</keyword>
<name>A0A4D7C4V6_9SPHN</name>
<feature type="region of interest" description="Disordered" evidence="2">
    <location>
        <begin position="1"/>
        <end position="116"/>
    </location>
</feature>
<protein>
    <submittedName>
        <fullName evidence="5">TRAP transporter large permease subunit</fullName>
    </submittedName>
</protein>
<comment type="function">
    <text evidence="1">Part of the tripartite ATP-independent periplasmic (TRAP) transport system.</text>
</comment>
<evidence type="ECO:0000313" key="6">
    <source>
        <dbReference type="Proteomes" id="UP000298714"/>
    </source>
</evidence>
<organism evidence="5 6">
    <name type="scientific">Hankyongella ginsenosidimutans</name>
    <dbReference type="NCBI Taxonomy" id="1763828"/>
    <lineage>
        <taxon>Bacteria</taxon>
        <taxon>Pseudomonadati</taxon>
        <taxon>Pseudomonadota</taxon>
        <taxon>Alphaproteobacteria</taxon>
        <taxon>Sphingomonadales</taxon>
        <taxon>Sphingomonadaceae</taxon>
        <taxon>Hankyongella</taxon>
    </lineage>
</organism>
<accession>A0A4D7C4V6</accession>
<reference evidence="6" key="1">
    <citation type="submission" date="2019-04" db="EMBL/GenBank/DDBJ databases">
        <title>Complete genome sequence of Sphingomonas sp. W1-2-3.</title>
        <authorList>
            <person name="Im W.T."/>
        </authorList>
    </citation>
    <scope>NUCLEOTIDE SEQUENCE [LARGE SCALE GENOMIC DNA]</scope>
    <source>
        <strain evidence="6">W1-2-3</strain>
    </source>
</reference>
<dbReference type="InterPro" id="IPR010656">
    <property type="entry name" value="DctM"/>
</dbReference>
<keyword evidence="1" id="KW-0997">Cell inner membrane</keyword>
<evidence type="ECO:0000256" key="1">
    <source>
        <dbReference type="RuleBase" id="RU369079"/>
    </source>
</evidence>
<dbReference type="Proteomes" id="UP000298714">
    <property type="component" value="Chromosome"/>
</dbReference>
<dbReference type="Pfam" id="PF06808">
    <property type="entry name" value="DctM"/>
    <property type="match status" value="1"/>
</dbReference>
<dbReference type="KEGG" id="hgn:E6W36_13225"/>
<dbReference type="AlphaFoldDB" id="A0A4D7C4V6"/>
<dbReference type="EMBL" id="CP039704">
    <property type="protein sequence ID" value="QCI80121.1"/>
    <property type="molecule type" value="Genomic_DNA"/>
</dbReference>
<keyword evidence="3" id="KW-0812">Transmembrane</keyword>
<evidence type="ECO:0000256" key="2">
    <source>
        <dbReference type="SAM" id="MobiDB-lite"/>
    </source>
</evidence>
<keyword evidence="3" id="KW-1133">Transmembrane helix</keyword>